<dbReference type="GO" id="GO:0008381">
    <property type="term" value="F:mechanosensitive monoatomic ion channel activity"/>
    <property type="evidence" value="ECO:0007669"/>
    <property type="project" value="InterPro"/>
</dbReference>
<evidence type="ECO:0000256" key="3">
    <source>
        <dbReference type="ARBA" id="ARBA00022475"/>
    </source>
</evidence>
<dbReference type="InterPro" id="IPR049142">
    <property type="entry name" value="MS_channel_1st"/>
</dbReference>
<comment type="caution">
    <text evidence="12">The sequence shown here is derived from an EMBL/GenBank/DDBJ whole genome shotgun (WGS) entry which is preliminary data.</text>
</comment>
<dbReference type="Pfam" id="PF21088">
    <property type="entry name" value="MS_channel_1st"/>
    <property type="match status" value="1"/>
</dbReference>
<feature type="transmembrane region" description="Helical" evidence="8">
    <location>
        <begin position="248"/>
        <end position="270"/>
    </location>
</feature>
<accession>A0A2U1V074</accession>
<dbReference type="PANTHER" id="PTHR30460">
    <property type="entry name" value="MODERATE CONDUCTANCE MECHANOSENSITIVE CHANNEL YBIO"/>
    <property type="match status" value="1"/>
</dbReference>
<evidence type="ECO:0000259" key="11">
    <source>
        <dbReference type="Pfam" id="PF25392"/>
    </source>
</evidence>
<feature type="transmembrane region" description="Helical" evidence="8">
    <location>
        <begin position="495"/>
        <end position="514"/>
    </location>
</feature>
<evidence type="ECO:0000256" key="5">
    <source>
        <dbReference type="ARBA" id="ARBA00022989"/>
    </source>
</evidence>
<feature type="compositionally biased region" description="Low complexity" evidence="7">
    <location>
        <begin position="714"/>
        <end position="724"/>
    </location>
</feature>
<keyword evidence="6 8" id="KW-0472">Membrane</keyword>
<dbReference type="Gene3D" id="1.10.287.1260">
    <property type="match status" value="1"/>
</dbReference>
<evidence type="ECO:0000313" key="12">
    <source>
        <dbReference type="EMBL" id="PWC27305.1"/>
    </source>
</evidence>
<dbReference type="InterPro" id="IPR010920">
    <property type="entry name" value="LSM_dom_sf"/>
</dbReference>
<feature type="domain" description="Moderate conductance mechanosensitive channel YbiO-like transmembrane helix 1" evidence="11">
    <location>
        <begin position="361"/>
        <end position="439"/>
    </location>
</feature>
<feature type="transmembrane region" description="Helical" evidence="8">
    <location>
        <begin position="406"/>
        <end position="428"/>
    </location>
</feature>
<evidence type="ECO:0000313" key="13">
    <source>
        <dbReference type="Proteomes" id="UP000245048"/>
    </source>
</evidence>
<evidence type="ECO:0000256" key="8">
    <source>
        <dbReference type="SAM" id="Phobius"/>
    </source>
</evidence>
<dbReference type="InterPro" id="IPR023408">
    <property type="entry name" value="MscS_beta-dom_sf"/>
</dbReference>
<keyword evidence="4 8" id="KW-0812">Transmembrane</keyword>
<dbReference type="EMBL" id="PDOA01000016">
    <property type="protein sequence ID" value="PWC27305.1"/>
    <property type="molecule type" value="Genomic_DNA"/>
</dbReference>
<keyword evidence="5 8" id="KW-1133">Transmembrane helix</keyword>
<dbReference type="Pfam" id="PF25392">
    <property type="entry name" value="MS_channel_TM1"/>
    <property type="match status" value="1"/>
</dbReference>
<feature type="transmembrane region" description="Helical" evidence="8">
    <location>
        <begin position="354"/>
        <end position="376"/>
    </location>
</feature>
<feature type="domain" description="Mechanosensitive ion channel transmembrane helices 2/3" evidence="10">
    <location>
        <begin position="501"/>
        <end position="539"/>
    </location>
</feature>
<dbReference type="InterPro" id="IPR011066">
    <property type="entry name" value="MscS_channel_C_sf"/>
</dbReference>
<evidence type="ECO:0000256" key="6">
    <source>
        <dbReference type="ARBA" id="ARBA00023136"/>
    </source>
</evidence>
<feature type="transmembrane region" description="Helical" evidence="8">
    <location>
        <begin position="209"/>
        <end position="228"/>
    </location>
</feature>
<keyword evidence="13" id="KW-1185">Reference proteome</keyword>
<evidence type="ECO:0000256" key="1">
    <source>
        <dbReference type="ARBA" id="ARBA00004651"/>
    </source>
</evidence>
<dbReference type="InterPro" id="IPR045276">
    <property type="entry name" value="YbiO_bact"/>
</dbReference>
<keyword evidence="3" id="KW-1003">Cell membrane</keyword>
<dbReference type="InterPro" id="IPR011014">
    <property type="entry name" value="MscS_channel_TM-2"/>
</dbReference>
<organism evidence="12 13">
    <name type="scientific">Teichococcus aestuarii</name>
    <dbReference type="NCBI Taxonomy" id="568898"/>
    <lineage>
        <taxon>Bacteria</taxon>
        <taxon>Pseudomonadati</taxon>
        <taxon>Pseudomonadota</taxon>
        <taxon>Alphaproteobacteria</taxon>
        <taxon>Acetobacterales</taxon>
        <taxon>Roseomonadaceae</taxon>
        <taxon>Roseomonas</taxon>
    </lineage>
</organism>
<sequence length="838" mass="88120">MFLLVLLGLWLGLGPLRAQTASPPPAGTAAELSPEALARLLEDDASRAALIARLRAAGATTGSATPEMPALLAPEPEPTFARQLAEYSRDVAEQAAGLVQHTVSLARGFRQLVGELAEADRAALWSGAATLLLLVAVVLGGFYALRLLAAPLLAGIARRAAGRSPLVRAAILLSALLVEAMTVLLAWGAGYLFALNYGTTGVIAVQQTLLLNAFLVVEGGKALVRAALMPRYPALRLLPLGDEGARAWSFWLSRAASLIGYTFMLLAPLLNSNASVAAAQSLRLVVMLAALLMGIFAVLRHRRAGQRWIAQRQDVRGLRAFGRGWTALGHAWHVLAILYLLALFLAWVANPRHALGFMLSATWQSVAAVVAGAVVLHLTRRLFAGGVHVPETVQERLPLLQRRLNTFIPAILRVVRGLVGVAILLAVAQAWGVLDVLGWLSTEAGHRFVAALVSASLIVLVGMAVYVALSSWVEYRLNPNYGTVPTPRERTLLSLFRNAATVALFILVAMLALSELGVNIGPLLAGAGVIGLAIGFGAQKLVQDIITGAFIQFENAMNEGDVVAAGGVSGVVEKLTIRSLSIRDLNGTLHLVPFSSVDTVSNMMKDFAFHVAEIGVAYRESIPEVKAAMQEAFERLQKTEHGPSIIGPLDMQGVTAFADSAVMVRARIKTVAGKHWGAGRAYNEILKEVFDARGIEIPFPHITLYMGEDKQGNAPPLHLARQPARPAPAAPVPAPRVIEAKVTEAKATGGRAEPPAAGPPAPATAPAAPASSAPAPSAPGPAAAPADGDPPDTPPAAAPRPGPSPSGPASSGPEPAAAAGRPTWLRRAMAWRARTRRD</sequence>
<feature type="region of interest" description="Disordered" evidence="7">
    <location>
        <begin position="713"/>
        <end position="732"/>
    </location>
</feature>
<dbReference type="InterPro" id="IPR006685">
    <property type="entry name" value="MscS_channel_2nd"/>
</dbReference>
<feature type="transmembrane region" description="Helical" evidence="8">
    <location>
        <begin position="448"/>
        <end position="469"/>
    </location>
</feature>
<feature type="compositionally biased region" description="Low complexity" evidence="7">
    <location>
        <begin position="764"/>
        <end position="787"/>
    </location>
</feature>
<dbReference type="Pfam" id="PF00924">
    <property type="entry name" value="MS_channel_2nd"/>
    <property type="match status" value="1"/>
</dbReference>
<gene>
    <name evidence="12" type="ORF">CR165_18690</name>
</gene>
<dbReference type="SUPFAM" id="SSF82689">
    <property type="entry name" value="Mechanosensitive channel protein MscS (YggB), C-terminal domain"/>
    <property type="match status" value="1"/>
</dbReference>
<dbReference type="SUPFAM" id="SSF50182">
    <property type="entry name" value="Sm-like ribonucleoproteins"/>
    <property type="match status" value="1"/>
</dbReference>
<evidence type="ECO:0000256" key="2">
    <source>
        <dbReference type="ARBA" id="ARBA00008017"/>
    </source>
</evidence>
<feature type="compositionally biased region" description="Pro residues" evidence="7">
    <location>
        <begin position="791"/>
        <end position="806"/>
    </location>
</feature>
<feature type="transmembrane region" description="Helical" evidence="8">
    <location>
        <begin position="166"/>
        <end position="189"/>
    </location>
</feature>
<name>A0A2U1V074_9PROT</name>
<feature type="region of interest" description="Disordered" evidence="7">
    <location>
        <begin position="746"/>
        <end position="838"/>
    </location>
</feature>
<feature type="compositionally biased region" description="Low complexity" evidence="7">
    <location>
        <begin position="807"/>
        <end position="832"/>
    </location>
</feature>
<reference evidence="13" key="1">
    <citation type="submission" date="2017-10" db="EMBL/GenBank/DDBJ databases">
        <authorList>
            <person name="Toshchakov S.V."/>
            <person name="Goeva M.A."/>
        </authorList>
    </citation>
    <scope>NUCLEOTIDE SEQUENCE [LARGE SCALE GENOMIC DNA]</scope>
    <source>
        <strain evidence="13">JR1/69-1-13</strain>
    </source>
</reference>
<dbReference type="AlphaFoldDB" id="A0A2U1V074"/>
<comment type="similarity">
    <text evidence="2">Belongs to the MscS (TC 1.A.23) family.</text>
</comment>
<feature type="transmembrane region" description="Helical" evidence="8">
    <location>
        <begin position="520"/>
        <end position="538"/>
    </location>
</feature>
<dbReference type="Proteomes" id="UP000245048">
    <property type="component" value="Unassembled WGS sequence"/>
</dbReference>
<comment type="subcellular location">
    <subcellularLocation>
        <location evidence="1">Cell membrane</location>
        <topology evidence="1">Multi-pass membrane protein</topology>
    </subcellularLocation>
</comment>
<protein>
    <submittedName>
        <fullName evidence="12">Mechanosensitive ion channel protein MscS</fullName>
    </submittedName>
</protein>
<dbReference type="InterPro" id="IPR057485">
    <property type="entry name" value="YbiO-like_TM1"/>
</dbReference>
<evidence type="ECO:0000256" key="4">
    <source>
        <dbReference type="ARBA" id="ARBA00022692"/>
    </source>
</evidence>
<dbReference type="Gene3D" id="2.30.30.60">
    <property type="match status" value="1"/>
</dbReference>
<evidence type="ECO:0000259" key="9">
    <source>
        <dbReference type="Pfam" id="PF00924"/>
    </source>
</evidence>
<dbReference type="PANTHER" id="PTHR30460:SF0">
    <property type="entry name" value="MODERATE CONDUCTANCE MECHANOSENSITIVE CHANNEL YBIO"/>
    <property type="match status" value="1"/>
</dbReference>
<dbReference type="Gene3D" id="3.30.70.100">
    <property type="match status" value="1"/>
</dbReference>
<evidence type="ECO:0000259" key="10">
    <source>
        <dbReference type="Pfam" id="PF21088"/>
    </source>
</evidence>
<feature type="transmembrane region" description="Helical" evidence="8">
    <location>
        <begin position="320"/>
        <end position="348"/>
    </location>
</feature>
<feature type="domain" description="Mechanosensitive ion channel MscS" evidence="9">
    <location>
        <begin position="541"/>
        <end position="602"/>
    </location>
</feature>
<feature type="transmembrane region" description="Helical" evidence="8">
    <location>
        <begin position="282"/>
        <end position="299"/>
    </location>
</feature>
<dbReference type="GO" id="GO:0005886">
    <property type="term" value="C:plasma membrane"/>
    <property type="evidence" value="ECO:0007669"/>
    <property type="project" value="UniProtKB-SubCell"/>
</dbReference>
<proteinExistence type="inferred from homology"/>
<feature type="transmembrane region" description="Helical" evidence="8">
    <location>
        <begin position="122"/>
        <end position="145"/>
    </location>
</feature>
<evidence type="ECO:0000256" key="7">
    <source>
        <dbReference type="SAM" id="MobiDB-lite"/>
    </source>
</evidence>
<dbReference type="SUPFAM" id="SSF82861">
    <property type="entry name" value="Mechanosensitive channel protein MscS (YggB), transmembrane region"/>
    <property type="match status" value="1"/>
</dbReference>